<dbReference type="GO" id="GO:0005975">
    <property type="term" value="P:carbohydrate metabolic process"/>
    <property type="evidence" value="ECO:0007669"/>
    <property type="project" value="InterPro"/>
</dbReference>
<dbReference type="PANTHER" id="PTHR18063">
    <property type="entry name" value="NF-E2 INDUCIBLE PROTEIN"/>
    <property type="match status" value="1"/>
</dbReference>
<accession>A0A164V3A9</accession>
<dbReference type="InterPro" id="IPR018087">
    <property type="entry name" value="Glyco_hydro_5_CS"/>
</dbReference>
<evidence type="ECO:0000256" key="2">
    <source>
        <dbReference type="ARBA" id="ARBA00023295"/>
    </source>
</evidence>
<dbReference type="GO" id="GO:0004553">
    <property type="term" value="F:hydrolase activity, hydrolyzing O-glycosyl compounds"/>
    <property type="evidence" value="ECO:0007669"/>
    <property type="project" value="InterPro"/>
</dbReference>
<dbReference type="GO" id="GO:1990380">
    <property type="term" value="F:K48-linked deubiquitinase activity"/>
    <property type="evidence" value="ECO:0007669"/>
    <property type="project" value="InterPro"/>
</dbReference>
<dbReference type="EMBL" id="LNRQ01000006">
    <property type="protein sequence ID" value="KZM89754.1"/>
    <property type="molecule type" value="Genomic_DNA"/>
</dbReference>
<dbReference type="GO" id="GO:0005829">
    <property type="term" value="C:cytosol"/>
    <property type="evidence" value="ECO:0007669"/>
    <property type="project" value="TreeGrafter"/>
</dbReference>
<dbReference type="Pfam" id="PF04424">
    <property type="entry name" value="MINDY_DUB"/>
    <property type="match status" value="1"/>
</dbReference>
<dbReference type="GO" id="GO:0071108">
    <property type="term" value="P:protein K48-linked deubiquitination"/>
    <property type="evidence" value="ECO:0007669"/>
    <property type="project" value="TreeGrafter"/>
</dbReference>
<comment type="caution">
    <text evidence="4">The sequence shown here is derived from an EMBL/GenBank/DDBJ whole genome shotgun (WGS) entry which is preliminary data.</text>
</comment>
<dbReference type="Gramene" id="KZM89754">
    <property type="protein sequence ID" value="KZM89754"/>
    <property type="gene ID" value="DCAR_022883"/>
</dbReference>
<name>A0A164V3A9_DAUCS</name>
<dbReference type="AlphaFoldDB" id="A0A164V3A9"/>
<dbReference type="GO" id="GO:0004843">
    <property type="term" value="F:cysteine-type deubiquitinase activity"/>
    <property type="evidence" value="ECO:0007669"/>
    <property type="project" value="InterPro"/>
</dbReference>
<dbReference type="InterPro" id="IPR007518">
    <property type="entry name" value="MINDY"/>
</dbReference>
<evidence type="ECO:0000256" key="1">
    <source>
        <dbReference type="ARBA" id="ARBA00022801"/>
    </source>
</evidence>
<dbReference type="GO" id="GO:0071944">
    <property type="term" value="C:cell periphery"/>
    <property type="evidence" value="ECO:0007669"/>
    <property type="project" value="TreeGrafter"/>
</dbReference>
<proteinExistence type="predicted"/>
<gene>
    <name evidence="4" type="ORF">DCAR_022883</name>
</gene>
<feature type="domain" description="MINDY deubiquitinase" evidence="3">
    <location>
        <begin position="1"/>
        <end position="42"/>
    </location>
</feature>
<dbReference type="PANTHER" id="PTHR18063:SF6">
    <property type="entry name" value="UBIQUITIN CARBOXYL-TERMINAL HYDROLASE"/>
    <property type="match status" value="1"/>
</dbReference>
<keyword evidence="2" id="KW-0326">Glycosidase</keyword>
<dbReference type="InterPro" id="IPR033979">
    <property type="entry name" value="MINDY_domain"/>
</dbReference>
<organism evidence="4">
    <name type="scientific">Daucus carota subsp. sativus</name>
    <name type="common">Carrot</name>
    <dbReference type="NCBI Taxonomy" id="79200"/>
    <lineage>
        <taxon>Eukaryota</taxon>
        <taxon>Viridiplantae</taxon>
        <taxon>Streptophyta</taxon>
        <taxon>Embryophyta</taxon>
        <taxon>Tracheophyta</taxon>
        <taxon>Spermatophyta</taxon>
        <taxon>Magnoliopsida</taxon>
        <taxon>eudicotyledons</taxon>
        <taxon>Gunneridae</taxon>
        <taxon>Pentapetalae</taxon>
        <taxon>asterids</taxon>
        <taxon>campanulids</taxon>
        <taxon>Apiales</taxon>
        <taxon>Apiaceae</taxon>
        <taxon>Apioideae</taxon>
        <taxon>Scandiceae</taxon>
        <taxon>Daucinae</taxon>
        <taxon>Daucus</taxon>
        <taxon>Daucus sect. Daucus</taxon>
    </lineage>
</organism>
<keyword evidence="1" id="KW-0378">Hydrolase</keyword>
<dbReference type="STRING" id="79200.A0A164V3A9"/>
<evidence type="ECO:0000313" key="4">
    <source>
        <dbReference type="EMBL" id="KZM89754.1"/>
    </source>
</evidence>
<dbReference type="GO" id="GO:0016807">
    <property type="term" value="F:cysteine-type carboxypeptidase activity"/>
    <property type="evidence" value="ECO:0007669"/>
    <property type="project" value="TreeGrafter"/>
</dbReference>
<sequence length="344" mass="39559">MFKFGGQLYLLVTEEGYKDHPNVVWEMLNEVNGNTPFMTGNFKEFRAECDYVSNTCVEENFWTAVLSSSLQINLKFSSDMQLSRDLQEKEFKQPNVYFGSGLVRGPQALVAMGPKKKKEQTRIQDLIATVKESDEEFRAFAVTIPTREEMIQENFPLTDWKPPTLSWCCKNINRIRHAEEKLDAGEKGMEWVHAWSNLYWKGEVKPGSEAFVDHPEEDQKKLLRQMLDDINDSKTRISYKKWKFALMKKSEKDPSRFRLERREEEGANSAEVKVKAVEVEADIPAEKKVEAAEKEVEKKVEAAENEVNIPAEKEVDIPGLNVVTVDEVGDHPVELLDLRKPALQ</sequence>
<evidence type="ECO:0000259" key="3">
    <source>
        <dbReference type="Pfam" id="PF04424"/>
    </source>
</evidence>
<protein>
    <recommendedName>
        <fullName evidence="3">MINDY deubiquitinase domain-containing protein</fullName>
    </recommendedName>
</protein>
<dbReference type="PROSITE" id="PS00659">
    <property type="entry name" value="GLYCOSYL_HYDROL_F5"/>
    <property type="match status" value="1"/>
</dbReference>
<reference evidence="4" key="1">
    <citation type="journal article" date="2016" name="Nat. Genet.">
        <title>A high-quality carrot genome assembly provides new insights into carotenoid accumulation and asterid genome evolution.</title>
        <authorList>
            <person name="Iorizzo M."/>
            <person name="Ellison S."/>
            <person name="Senalik D."/>
            <person name="Zeng P."/>
            <person name="Satapoomin P."/>
            <person name="Huang J."/>
            <person name="Bowman M."/>
            <person name="Iovene M."/>
            <person name="Sanseverino W."/>
            <person name="Cavagnaro P."/>
            <person name="Yildiz M."/>
            <person name="Macko-Podgorni A."/>
            <person name="Moranska E."/>
            <person name="Grzebelus E."/>
            <person name="Grzebelus D."/>
            <person name="Ashrafi H."/>
            <person name="Zheng Z."/>
            <person name="Cheng S."/>
            <person name="Spooner D."/>
            <person name="Van Deynze A."/>
            <person name="Simon P."/>
        </authorList>
    </citation>
    <scope>NUCLEOTIDE SEQUENCE [LARGE SCALE GENOMIC DNA]</scope>
    <source>
        <tissue evidence="4">Leaf</tissue>
    </source>
</reference>